<protein>
    <submittedName>
        <fullName evidence="1">CoA transferase</fullName>
    </submittedName>
</protein>
<dbReference type="RefSeq" id="WP_198884020.1">
    <property type="nucleotide sequence ID" value="NZ_JAEKJA010000023.1"/>
</dbReference>
<dbReference type="InterPro" id="IPR050509">
    <property type="entry name" value="CoA-transferase_III"/>
</dbReference>
<dbReference type="InterPro" id="IPR023606">
    <property type="entry name" value="CoA-Trfase_III_dom_1_sf"/>
</dbReference>
<evidence type="ECO:0000313" key="1">
    <source>
        <dbReference type="EMBL" id="MBJ3778118.1"/>
    </source>
</evidence>
<accession>A0A934IT30</accession>
<dbReference type="PANTHER" id="PTHR48228:SF5">
    <property type="entry name" value="ALPHA-METHYLACYL-COA RACEMASE"/>
    <property type="match status" value="1"/>
</dbReference>
<comment type="caution">
    <text evidence="1">The sequence shown here is derived from an EMBL/GenBank/DDBJ whole genome shotgun (WGS) entry which is preliminary data.</text>
</comment>
<dbReference type="SUPFAM" id="SSF89796">
    <property type="entry name" value="CoA-transferase family III (CaiB/BaiF)"/>
    <property type="match status" value="1"/>
</dbReference>
<dbReference type="AlphaFoldDB" id="A0A934IT30"/>
<dbReference type="Gene3D" id="3.40.50.10540">
    <property type="entry name" value="Crotonobetainyl-coa:carnitine coa-transferase, domain 1"/>
    <property type="match status" value="2"/>
</dbReference>
<keyword evidence="2" id="KW-1185">Reference proteome</keyword>
<organism evidence="1 2">
    <name type="scientific">Acuticoccus mangrovi</name>
    <dbReference type="NCBI Taxonomy" id="2796142"/>
    <lineage>
        <taxon>Bacteria</taxon>
        <taxon>Pseudomonadati</taxon>
        <taxon>Pseudomonadota</taxon>
        <taxon>Alphaproteobacteria</taxon>
        <taxon>Hyphomicrobiales</taxon>
        <taxon>Amorphaceae</taxon>
        <taxon>Acuticoccus</taxon>
    </lineage>
</organism>
<dbReference type="Proteomes" id="UP000609531">
    <property type="component" value="Unassembled WGS sequence"/>
</dbReference>
<name>A0A934IT30_9HYPH</name>
<dbReference type="GO" id="GO:0016740">
    <property type="term" value="F:transferase activity"/>
    <property type="evidence" value="ECO:0007669"/>
    <property type="project" value="UniProtKB-KW"/>
</dbReference>
<dbReference type="InterPro" id="IPR003673">
    <property type="entry name" value="CoA-Trfase_fam_III"/>
</dbReference>
<dbReference type="EMBL" id="JAEKJA010000023">
    <property type="protein sequence ID" value="MBJ3778118.1"/>
    <property type="molecule type" value="Genomic_DNA"/>
</dbReference>
<proteinExistence type="predicted"/>
<reference evidence="1" key="1">
    <citation type="submission" date="2020-12" db="EMBL/GenBank/DDBJ databases">
        <title>Bacterial taxonomy.</title>
        <authorList>
            <person name="Pan X."/>
        </authorList>
    </citation>
    <scope>NUCLEOTIDE SEQUENCE</scope>
    <source>
        <strain evidence="1">B2012</strain>
    </source>
</reference>
<sequence length="392" mass="42423">MSGALSGLKVIELSRLLPGGLATTMLGDLGADVVKIEQPGIGDPMRAFPPQGKGDSGTFLIGNRNKRSITVDLKAAEGKAIVTALAREADVLVEGFRPGVADRLGLGYAALSEVNPRLVYCSISGYGQDGPYRDVPGHDMNYLGITGMLQLISRPETGPLVPGPLFADIGGGTMMAIYGILAAVIARDRTGRGQFVDVSMTDGSMHYMHSHASEWLIGGTEPEGGVQRVAGGSAPYNIYRCSDGKYVTLGVIEDHFWDRILKLFDDDRLPAEPFPPREQALEARAVLAEHFATKPRDEWVRILWEHDIPAGPVNSFEEAFDDPQMRHRDMLLYCDHPVEGRLPQIGFPVKFSETPGHIDRPPPTLGEHTEEILAELGYDGEAIATLRAAGTV</sequence>
<evidence type="ECO:0000313" key="2">
    <source>
        <dbReference type="Proteomes" id="UP000609531"/>
    </source>
</evidence>
<gene>
    <name evidence="1" type="ORF">JCR33_20625</name>
</gene>
<dbReference type="Pfam" id="PF02515">
    <property type="entry name" value="CoA_transf_3"/>
    <property type="match status" value="1"/>
</dbReference>
<dbReference type="PANTHER" id="PTHR48228">
    <property type="entry name" value="SUCCINYL-COA--D-CITRAMALATE COA-TRANSFERASE"/>
    <property type="match status" value="1"/>
</dbReference>
<keyword evidence="1" id="KW-0808">Transferase</keyword>